<gene>
    <name evidence="3" type="ORF">EV200_106215</name>
    <name evidence="2" type="ORF">GCM10011413_35080</name>
</gene>
<reference evidence="2" key="1">
    <citation type="journal article" date="2014" name="Int. J. Syst. Evol. Microbiol.">
        <title>Complete genome of a new Firmicutes species belonging to the dominant human colonic microbiota ('Ruminococcus bicirculans') reveals two chromosomes and a selective capacity to utilize plant glucans.</title>
        <authorList>
            <consortium name="NISC Comparative Sequencing Program"/>
            <person name="Wegmann U."/>
            <person name="Louis P."/>
            <person name="Goesmann A."/>
            <person name="Henrissat B."/>
            <person name="Duncan S.H."/>
            <person name="Flint H.J."/>
        </authorList>
    </citation>
    <scope>NUCLEOTIDE SEQUENCE</scope>
    <source>
        <strain evidence="2">CGMCC 1.15644</strain>
    </source>
</reference>
<feature type="region of interest" description="Disordered" evidence="1">
    <location>
        <begin position="37"/>
        <end position="61"/>
    </location>
</feature>
<dbReference type="AlphaFoldDB" id="A0A4R2H7W2"/>
<reference evidence="2" key="4">
    <citation type="submission" date="2024-05" db="EMBL/GenBank/DDBJ databases">
        <authorList>
            <person name="Sun Q."/>
            <person name="Zhou Y."/>
        </authorList>
    </citation>
    <scope>NUCLEOTIDE SEQUENCE</scope>
    <source>
        <strain evidence="2">CGMCC 1.15644</strain>
    </source>
</reference>
<name>A0A4R2H7W2_9SPHI</name>
<evidence type="ECO:0000256" key="1">
    <source>
        <dbReference type="SAM" id="MobiDB-lite"/>
    </source>
</evidence>
<organism evidence="3 4">
    <name type="scientific">Pedobacter psychrotolerans</name>
    <dbReference type="NCBI Taxonomy" id="1843235"/>
    <lineage>
        <taxon>Bacteria</taxon>
        <taxon>Pseudomonadati</taxon>
        <taxon>Bacteroidota</taxon>
        <taxon>Sphingobacteriia</taxon>
        <taxon>Sphingobacteriales</taxon>
        <taxon>Sphingobacteriaceae</taxon>
        <taxon>Pedobacter</taxon>
    </lineage>
</organism>
<evidence type="ECO:0000313" key="3">
    <source>
        <dbReference type="EMBL" id="TCO22573.1"/>
    </source>
</evidence>
<keyword evidence="5" id="KW-1185">Reference proteome</keyword>
<evidence type="ECO:0000313" key="5">
    <source>
        <dbReference type="Proteomes" id="UP000622648"/>
    </source>
</evidence>
<reference evidence="5" key="2">
    <citation type="journal article" date="2019" name="Int. J. Syst. Evol. Microbiol.">
        <title>The Global Catalogue of Microorganisms (GCM) 10K type strain sequencing project: providing services to taxonomists for standard genome sequencing and annotation.</title>
        <authorList>
            <consortium name="The Broad Institute Genomics Platform"/>
            <consortium name="The Broad Institute Genome Sequencing Center for Infectious Disease"/>
            <person name="Wu L."/>
            <person name="Ma J."/>
        </authorList>
    </citation>
    <scope>NUCLEOTIDE SEQUENCE [LARGE SCALE GENOMIC DNA]</scope>
    <source>
        <strain evidence="5">CGMCC 1.15644</strain>
    </source>
</reference>
<proteinExistence type="predicted"/>
<dbReference type="Proteomes" id="UP000622648">
    <property type="component" value="Unassembled WGS sequence"/>
</dbReference>
<reference evidence="3 4" key="3">
    <citation type="submission" date="2019-03" db="EMBL/GenBank/DDBJ databases">
        <title>Genomic Encyclopedia of Type Strains, Phase IV (KMG-IV): sequencing the most valuable type-strain genomes for metagenomic binning, comparative biology and taxonomic classification.</title>
        <authorList>
            <person name="Goeker M."/>
        </authorList>
    </citation>
    <scope>NUCLEOTIDE SEQUENCE [LARGE SCALE GENOMIC DNA]</scope>
    <source>
        <strain evidence="3 4">DSM 103236</strain>
    </source>
</reference>
<dbReference type="EMBL" id="BMJO01000006">
    <property type="protein sequence ID" value="GGE65594.1"/>
    <property type="molecule type" value="Genomic_DNA"/>
</dbReference>
<sequence>MIKLEIQASAAEINELITLLSSNAKFDHIRKQIVDFKDQSTHNQDDEIPKEGDDKFIERSE</sequence>
<evidence type="ECO:0000313" key="2">
    <source>
        <dbReference type="EMBL" id="GGE65594.1"/>
    </source>
</evidence>
<dbReference type="OrthoDB" id="772667at2"/>
<accession>A0A4R2H7W2</accession>
<protein>
    <submittedName>
        <fullName evidence="3">Uncharacterized protein</fullName>
    </submittedName>
</protein>
<evidence type="ECO:0000313" key="4">
    <source>
        <dbReference type="Proteomes" id="UP000295684"/>
    </source>
</evidence>
<dbReference type="Proteomes" id="UP000295684">
    <property type="component" value="Unassembled WGS sequence"/>
</dbReference>
<comment type="caution">
    <text evidence="3">The sequence shown here is derived from an EMBL/GenBank/DDBJ whole genome shotgun (WGS) entry which is preliminary data.</text>
</comment>
<dbReference type="RefSeq" id="WP_132534521.1">
    <property type="nucleotide sequence ID" value="NZ_BMJO01000006.1"/>
</dbReference>
<dbReference type="EMBL" id="SLWO01000006">
    <property type="protein sequence ID" value="TCO22573.1"/>
    <property type="molecule type" value="Genomic_DNA"/>
</dbReference>